<dbReference type="NCBIfam" id="TIGR04057">
    <property type="entry name" value="SusC_RagA_signa"/>
    <property type="match status" value="1"/>
</dbReference>
<evidence type="ECO:0000256" key="6">
    <source>
        <dbReference type="ARBA" id="ARBA00023237"/>
    </source>
</evidence>
<keyword evidence="5 7" id="KW-0472">Membrane</keyword>
<dbReference type="Gene3D" id="2.170.130.10">
    <property type="entry name" value="TonB-dependent receptor, plug domain"/>
    <property type="match status" value="1"/>
</dbReference>
<keyword evidence="3 7" id="KW-1134">Transmembrane beta strand</keyword>
<feature type="domain" description="Secretin/TonB short N-terminal" evidence="9">
    <location>
        <begin position="46"/>
        <end position="97"/>
    </location>
</feature>
<dbReference type="NCBIfam" id="TIGR04056">
    <property type="entry name" value="OMP_RagA_SusC"/>
    <property type="match status" value="1"/>
</dbReference>
<dbReference type="Pfam" id="PF07715">
    <property type="entry name" value="Plug"/>
    <property type="match status" value="1"/>
</dbReference>
<evidence type="ECO:0000256" key="1">
    <source>
        <dbReference type="ARBA" id="ARBA00004571"/>
    </source>
</evidence>
<dbReference type="InterPro" id="IPR023996">
    <property type="entry name" value="TonB-dep_OMP_SusC/RagA"/>
</dbReference>
<dbReference type="Gene3D" id="2.40.170.20">
    <property type="entry name" value="TonB-dependent receptor, beta-barrel domain"/>
    <property type="match status" value="1"/>
</dbReference>
<evidence type="ECO:0000256" key="4">
    <source>
        <dbReference type="ARBA" id="ARBA00022692"/>
    </source>
</evidence>
<feature type="chain" id="PRO_5046153396" evidence="8">
    <location>
        <begin position="22"/>
        <end position="1157"/>
    </location>
</feature>
<keyword evidence="6 7" id="KW-0998">Cell outer membrane</keyword>
<dbReference type="SUPFAM" id="SSF49464">
    <property type="entry name" value="Carboxypeptidase regulatory domain-like"/>
    <property type="match status" value="1"/>
</dbReference>
<accession>A0ABT1T1I6</accession>
<comment type="caution">
    <text evidence="11">The sequence shown here is derived from an EMBL/GenBank/DDBJ whole genome shotgun (WGS) entry which is preliminary data.</text>
</comment>
<proteinExistence type="inferred from homology"/>
<dbReference type="InterPro" id="IPR012910">
    <property type="entry name" value="Plug_dom"/>
</dbReference>
<dbReference type="InterPro" id="IPR039426">
    <property type="entry name" value="TonB-dep_rcpt-like"/>
</dbReference>
<evidence type="ECO:0000256" key="5">
    <source>
        <dbReference type="ARBA" id="ARBA00023136"/>
    </source>
</evidence>
<sequence>MKLTTLILLLTILQVSAVTNAQTVSLSEKGASLQTVFAKISDQTGYDFLASSSVLKQARPVTISTNNESLKTVLDKIFAEQPLTYEIQERMVVVSRKSVFPLKANLVPASEIEISGRVTDSLGNPLFGATLSLAGTTRTFSTTENGNFKFMANIGQTVVISYIGYQSSSFVVTHDLPFQNIKLKLAFSTLEQVTIVSNGYENIPKERITGSFSTPVHKEFEARVTTDVLSKLSGITSGVLFNSNTSLSKSGQSDINIRGRSTIFANDQPLIVVDNFPYSGDINNINPNDVESITVLKDAAAASIWGVRAGNGVIVITTKKSKRNQPLKVGFNANLTIFKKPDLNYNPNQLDASSYINLERYLFDKGFYDANLNNTTMYPVVSPVTELLAANRAGILSESQLNNQLDALRTVNVKDQLGKYFYQNAVNQQYAVNLSGSSNKAAYYFSSGYDRNIAGIKENANERITINSQNTFYLTKNLEFNAGINYVRADNQADNTLMQVRSRLFPYSQIADAQGKPLPIAYNYRNEFLNNAAAAGLLDWSYYPLNELGATENKTKVSDIRLSTGVKYTLLKELSAEIKYQYQNTNGQNRIYQNQQTYSTRDYINTFSVLTDGKVTGYNVPVGGILNLSNANTVSQNVRGQVNYALNWNDNSFTALAGYELSQTNGDSNQSLLYGYNDDLATFTNIDAVSSFATYPSGNQSIYSGLGIRSTLVRLRSSFANVAYTYKDRYTISGSARIDGTNYFGVATNKKNLPLWSAGVKWDLAREQFYKLDWLPVLNLRASYGYNGNLIQSITGITTFQYYSNAAYTNYNYALISNIGNPDLRWEKIGIANIGLDFGTKNGTLTGSVEYYFKKEADLLGFKNFPENSGITQLQGNYSHMKGNGLDISLTSRNLRGPLQWNTTLLFSHASDRVTKYDVEPYSFQLTGAGTGTPNVNRPVFGVYAYKWGGLDHDTGNPIGFVNGIPSQDYSAITVNTAVNELVYKGPARPAYYGGLNNSFSYKNFDLNVQINYKLGYYFMSPALSYSDIALTGAYLRVNRDFNKRWQVPGDERTTNVPSISYPFSSSRDQFYKYAEVNVQRADHVRLQDISLSYNFNKSTFRKLPFSALQVFIYANNVGLIWKANNKGLDPDAIPTSDNTTMPLPRSISVGIKGNFQ</sequence>
<comment type="similarity">
    <text evidence="7">Belongs to the TonB-dependent receptor family.</text>
</comment>
<dbReference type="Pfam" id="PF07660">
    <property type="entry name" value="STN"/>
    <property type="match status" value="1"/>
</dbReference>
<name>A0ABT1T1I6_9SPHI</name>
<dbReference type="Gene3D" id="2.60.40.1120">
    <property type="entry name" value="Carboxypeptidase-like, regulatory domain"/>
    <property type="match status" value="1"/>
</dbReference>
<dbReference type="Pfam" id="PF13715">
    <property type="entry name" value="CarbopepD_reg_2"/>
    <property type="match status" value="1"/>
</dbReference>
<evidence type="ECO:0000256" key="7">
    <source>
        <dbReference type="PROSITE-ProRule" id="PRU01360"/>
    </source>
</evidence>
<evidence type="ECO:0000256" key="2">
    <source>
        <dbReference type="ARBA" id="ARBA00022448"/>
    </source>
</evidence>
<dbReference type="EMBL" id="JANHOH010000001">
    <property type="protein sequence ID" value="MCQ6958280.1"/>
    <property type="molecule type" value="Genomic_DNA"/>
</dbReference>
<evidence type="ECO:0000256" key="3">
    <source>
        <dbReference type="ARBA" id="ARBA00022452"/>
    </source>
</evidence>
<protein>
    <submittedName>
        <fullName evidence="11">SusC/RagA family TonB-linked outer membrane protein</fullName>
    </submittedName>
</protein>
<organism evidence="11 12">
    <name type="scientific">Mucilaginibacter aquariorum</name>
    <dbReference type="NCBI Taxonomy" id="2967225"/>
    <lineage>
        <taxon>Bacteria</taxon>
        <taxon>Pseudomonadati</taxon>
        <taxon>Bacteroidota</taxon>
        <taxon>Sphingobacteriia</taxon>
        <taxon>Sphingobacteriales</taxon>
        <taxon>Sphingobacteriaceae</taxon>
        <taxon>Mucilaginibacter</taxon>
    </lineage>
</organism>
<evidence type="ECO:0000313" key="12">
    <source>
        <dbReference type="Proteomes" id="UP001204376"/>
    </source>
</evidence>
<keyword evidence="12" id="KW-1185">Reference proteome</keyword>
<evidence type="ECO:0000259" key="9">
    <source>
        <dbReference type="Pfam" id="PF07660"/>
    </source>
</evidence>
<dbReference type="InterPro" id="IPR023997">
    <property type="entry name" value="TonB-dep_OMP_SusC/RagA_CS"/>
</dbReference>
<keyword evidence="4 7" id="KW-0812">Transmembrane</keyword>
<dbReference type="InterPro" id="IPR036942">
    <property type="entry name" value="Beta-barrel_TonB_sf"/>
</dbReference>
<reference evidence="11 12" key="1">
    <citation type="submission" date="2022-07" db="EMBL/GenBank/DDBJ databases">
        <title>Mucilaginibacter sp. JC4.</title>
        <authorList>
            <person name="Le V."/>
            <person name="Ko S.-R."/>
            <person name="Ahn C.-Y."/>
            <person name="Oh H.-M."/>
        </authorList>
    </citation>
    <scope>NUCLEOTIDE SEQUENCE [LARGE SCALE GENOMIC DNA]</scope>
    <source>
        <strain evidence="11 12">JC4</strain>
    </source>
</reference>
<dbReference type="InterPro" id="IPR037066">
    <property type="entry name" value="Plug_dom_sf"/>
</dbReference>
<dbReference type="Proteomes" id="UP001204376">
    <property type="component" value="Unassembled WGS sequence"/>
</dbReference>
<keyword evidence="2 7" id="KW-0813">Transport</keyword>
<dbReference type="PROSITE" id="PS52016">
    <property type="entry name" value="TONB_DEPENDENT_REC_3"/>
    <property type="match status" value="1"/>
</dbReference>
<feature type="domain" description="TonB-dependent receptor plug" evidence="10">
    <location>
        <begin position="208"/>
        <end position="313"/>
    </location>
</feature>
<keyword evidence="8" id="KW-0732">Signal</keyword>
<evidence type="ECO:0000259" key="10">
    <source>
        <dbReference type="Pfam" id="PF07715"/>
    </source>
</evidence>
<dbReference type="InterPro" id="IPR011662">
    <property type="entry name" value="Secretin/TonB_short_N"/>
</dbReference>
<evidence type="ECO:0000256" key="8">
    <source>
        <dbReference type="SAM" id="SignalP"/>
    </source>
</evidence>
<gene>
    <name evidence="11" type="ORF">NPE20_09940</name>
</gene>
<evidence type="ECO:0000313" key="11">
    <source>
        <dbReference type="EMBL" id="MCQ6958280.1"/>
    </source>
</evidence>
<comment type="subcellular location">
    <subcellularLocation>
        <location evidence="1 7">Cell outer membrane</location>
        <topology evidence="1 7">Multi-pass membrane protein</topology>
    </subcellularLocation>
</comment>
<dbReference type="InterPro" id="IPR008969">
    <property type="entry name" value="CarboxyPept-like_regulatory"/>
</dbReference>
<dbReference type="SUPFAM" id="SSF56935">
    <property type="entry name" value="Porins"/>
    <property type="match status" value="1"/>
</dbReference>
<feature type="signal peptide" evidence="8">
    <location>
        <begin position="1"/>
        <end position="21"/>
    </location>
</feature>